<dbReference type="OrthoDB" id="1700726at2759"/>
<dbReference type="Pfam" id="PF00501">
    <property type="entry name" value="AMP-binding"/>
    <property type="match status" value="1"/>
</dbReference>
<dbReference type="eggNOG" id="KOG1256">
    <property type="taxonomic scope" value="Eukaryota"/>
</dbReference>
<dbReference type="GO" id="GO:0008922">
    <property type="term" value="F:long-chain fatty acid [acyl-carrier-protein] ligase activity"/>
    <property type="evidence" value="ECO:0007669"/>
    <property type="project" value="TreeGrafter"/>
</dbReference>
<name>M1UXX2_CYAM1</name>
<dbReference type="HOGENOM" id="CLU_000022_45_5_1"/>
<dbReference type="InterPro" id="IPR042099">
    <property type="entry name" value="ANL_N_sf"/>
</dbReference>
<dbReference type="PANTHER" id="PTHR43813">
    <property type="entry name" value="ACYL-ACTIVATING ENZYME 16, CHLOROPLASTIC-RELATED"/>
    <property type="match status" value="1"/>
</dbReference>
<dbReference type="InterPro" id="IPR052987">
    <property type="entry name" value="Chloroplast_AMP-bd_Enzymes"/>
</dbReference>
<dbReference type="PROSITE" id="PS00455">
    <property type="entry name" value="AMP_BINDING"/>
    <property type="match status" value="1"/>
</dbReference>
<dbReference type="Proteomes" id="UP000007014">
    <property type="component" value="Chromosome 20"/>
</dbReference>
<reference evidence="3 4" key="1">
    <citation type="journal article" date="2004" name="Nature">
        <title>Genome sequence of the ultrasmall unicellular red alga Cyanidioschyzon merolae 10D.</title>
        <authorList>
            <person name="Matsuzaki M."/>
            <person name="Misumi O."/>
            <person name="Shin-i T."/>
            <person name="Maruyama S."/>
            <person name="Takahara M."/>
            <person name="Miyagishima S."/>
            <person name="Mori T."/>
            <person name="Nishida K."/>
            <person name="Yagisawa F."/>
            <person name="Nishida K."/>
            <person name="Yoshida Y."/>
            <person name="Nishimura Y."/>
            <person name="Nakao S."/>
            <person name="Kobayashi T."/>
            <person name="Momoyama Y."/>
            <person name="Higashiyama T."/>
            <person name="Minoda A."/>
            <person name="Sano M."/>
            <person name="Nomoto H."/>
            <person name="Oishi K."/>
            <person name="Hayashi H."/>
            <person name="Ohta F."/>
            <person name="Nishizaka S."/>
            <person name="Haga S."/>
            <person name="Miura S."/>
            <person name="Morishita T."/>
            <person name="Kabeya Y."/>
            <person name="Terasawa K."/>
            <person name="Suzuki Y."/>
            <person name="Ishii Y."/>
            <person name="Asakawa S."/>
            <person name="Takano H."/>
            <person name="Ohta N."/>
            <person name="Kuroiwa H."/>
            <person name="Tanaka K."/>
            <person name="Shimizu N."/>
            <person name="Sugano S."/>
            <person name="Sato N."/>
            <person name="Nozaki H."/>
            <person name="Ogasawara N."/>
            <person name="Kohara Y."/>
            <person name="Kuroiwa T."/>
        </authorList>
    </citation>
    <scope>NUCLEOTIDE SEQUENCE [LARGE SCALE GENOMIC DNA]</scope>
    <source>
        <strain evidence="3 4">10D</strain>
    </source>
</reference>
<feature type="domain" description="AMP-dependent synthetase/ligase" evidence="2">
    <location>
        <begin position="145"/>
        <end position="621"/>
    </location>
</feature>
<sequence>MGFVSGRAHNGRALSGSTKPNDTTCSCCRVSALWRAGPGHRLARRSAIERALPRPGVARPRARSKGAALEVQLRTPGRAPSPSETLEPDSSVSERNRDAGALPALDETQRQAAYRKLRDPWFYPKGTLMRTFGWASVPSIWETLAEAYSEITALIDEHNPYRQKISWTYAEVHEEIRELAAGLRHHGLTNLQPGDIVALFSENSARWLITDQALMWNGAASAVRGTAAPLDELAYILEHSDACGLVVDTPTVLEKLIRNEQATRCLAKQVRFIMVLWNRKGAIAEPIRSAVGSVPIYTYEEVTETGRAKVRDALNRTSRSPADAEMERALWRPIAEREMLATLVYTSGTTGQPKGAMLTHRNLLHQIMANSFSRAWRPLLPSQDASAGDVMVNILPCWHIFERIGELYALSRGVSMVYSKLLHFKEDLARHRPHLLVGVPRLYESIYQGIKSQLMKQGRFRRALIFGLLGISTRFVQWRRIRDGALFDRHVSTLERIYAGLWTLLLWPLHMLANLIAWRQLRRMALGGRVRTLVSGGGSLAMFLDDFFEAIGVLLIVGYGLTETSPVLANRLREHNIRGTTGLVVPGTQVKIVDPETRQTLPPGQTGIICARGEQIFQGYYKDPAATARVIDSEGYFDTGDLGFFSQYTGDLVIAGRLKDVIVLNNGENIEPTPIEDAMLGSDYIDQVMLVGQDQRALGALIVPNLEALAVDGLVSAETRERIQSLQRQRASCERAEAAALDAALAREAAAMEQDPRLREALQREITSRVEARKNYLAIERVSRFRILLTPFTVDDGTLTQTLKVRRNVVAERYAELIRAMYES</sequence>
<dbReference type="Gramene" id="CMT459CT">
    <property type="protein sequence ID" value="CMT459CT"/>
    <property type="gene ID" value="CMT459C"/>
</dbReference>
<feature type="compositionally biased region" description="Polar residues" evidence="1">
    <location>
        <begin position="82"/>
        <end position="91"/>
    </location>
</feature>
<dbReference type="GO" id="GO:0009507">
    <property type="term" value="C:chloroplast"/>
    <property type="evidence" value="ECO:0007669"/>
    <property type="project" value="TreeGrafter"/>
</dbReference>
<dbReference type="InterPro" id="IPR000873">
    <property type="entry name" value="AMP-dep_synth/lig_dom"/>
</dbReference>
<protein>
    <submittedName>
        <fullName evidence="3">Long-chain-fatty-acid CoA ligase</fullName>
    </submittedName>
</protein>
<dbReference type="RefSeq" id="XP_005539427.1">
    <property type="nucleotide sequence ID" value="XM_005539370.1"/>
</dbReference>
<reference evidence="3 4" key="2">
    <citation type="journal article" date="2007" name="BMC Biol.">
        <title>A 100%-complete sequence reveals unusually simple genomic features in the hot-spring red alga Cyanidioschyzon merolae.</title>
        <authorList>
            <person name="Nozaki H."/>
            <person name="Takano H."/>
            <person name="Misumi O."/>
            <person name="Terasawa K."/>
            <person name="Matsuzaki M."/>
            <person name="Maruyama S."/>
            <person name="Nishida K."/>
            <person name="Yagisawa F."/>
            <person name="Yoshida Y."/>
            <person name="Fujiwara T."/>
            <person name="Takio S."/>
            <person name="Tamura K."/>
            <person name="Chung S.J."/>
            <person name="Nakamura S."/>
            <person name="Kuroiwa H."/>
            <person name="Tanaka K."/>
            <person name="Sato N."/>
            <person name="Kuroiwa T."/>
        </authorList>
    </citation>
    <scope>NUCLEOTIDE SEQUENCE [LARGE SCALE GENOMIC DNA]</scope>
    <source>
        <strain evidence="3 4">10D</strain>
    </source>
</reference>
<dbReference type="InterPro" id="IPR020845">
    <property type="entry name" value="AMP-binding_CS"/>
</dbReference>
<dbReference type="Pfam" id="PF23562">
    <property type="entry name" value="AMP-binding_C_3"/>
    <property type="match status" value="1"/>
</dbReference>
<gene>
    <name evidence="3" type="ORF">CYME_CMT459C</name>
</gene>
<proteinExistence type="predicted"/>
<evidence type="ECO:0000313" key="4">
    <source>
        <dbReference type="Proteomes" id="UP000007014"/>
    </source>
</evidence>
<dbReference type="AlphaFoldDB" id="M1UXX2"/>
<dbReference type="SUPFAM" id="SSF56801">
    <property type="entry name" value="Acetyl-CoA synthetase-like"/>
    <property type="match status" value="1"/>
</dbReference>
<evidence type="ECO:0000313" key="3">
    <source>
        <dbReference type="EMBL" id="BAM83391.1"/>
    </source>
</evidence>
<evidence type="ECO:0000256" key="1">
    <source>
        <dbReference type="SAM" id="MobiDB-lite"/>
    </source>
</evidence>
<dbReference type="PANTHER" id="PTHR43813:SF1">
    <property type="entry name" value="ACYL-ACTIVATING ENZYME 16, CHLOROPLASTIC-RELATED"/>
    <property type="match status" value="1"/>
</dbReference>
<dbReference type="Gene3D" id="3.40.50.12780">
    <property type="entry name" value="N-terminal domain of ligase-like"/>
    <property type="match status" value="1"/>
</dbReference>
<accession>M1UXX2</accession>
<dbReference type="KEGG" id="cme:CYME_CMT459C"/>
<keyword evidence="3" id="KW-0436">Ligase</keyword>
<organism evidence="3 4">
    <name type="scientific">Cyanidioschyzon merolae (strain NIES-3377 / 10D)</name>
    <name type="common">Unicellular red alga</name>
    <dbReference type="NCBI Taxonomy" id="280699"/>
    <lineage>
        <taxon>Eukaryota</taxon>
        <taxon>Rhodophyta</taxon>
        <taxon>Bangiophyceae</taxon>
        <taxon>Cyanidiales</taxon>
        <taxon>Cyanidiaceae</taxon>
        <taxon>Cyanidioschyzon</taxon>
    </lineage>
</organism>
<dbReference type="EMBL" id="AP006502">
    <property type="protein sequence ID" value="BAM83391.1"/>
    <property type="molecule type" value="Genomic_DNA"/>
</dbReference>
<dbReference type="STRING" id="280699.M1UXX2"/>
<dbReference type="OMA" id="MEAKRIY"/>
<feature type="region of interest" description="Disordered" evidence="1">
    <location>
        <begin position="1"/>
        <end position="23"/>
    </location>
</feature>
<dbReference type="GO" id="GO:0030497">
    <property type="term" value="P:fatty acid elongation"/>
    <property type="evidence" value="ECO:0007669"/>
    <property type="project" value="TreeGrafter"/>
</dbReference>
<dbReference type="GeneID" id="16997663"/>
<evidence type="ECO:0000259" key="2">
    <source>
        <dbReference type="Pfam" id="PF00501"/>
    </source>
</evidence>
<keyword evidence="4" id="KW-1185">Reference proteome</keyword>
<feature type="region of interest" description="Disordered" evidence="1">
    <location>
        <begin position="45"/>
        <end position="105"/>
    </location>
</feature>